<dbReference type="EMBL" id="JARTLI010000028">
    <property type="protein sequence ID" value="MED5052652.1"/>
    <property type="molecule type" value="Genomic_DNA"/>
</dbReference>
<gene>
    <name evidence="11 14" type="primary">tmk</name>
    <name evidence="14" type="ORF">P9850_12575</name>
    <name evidence="13" type="ORF">PNH38_16345</name>
</gene>
<dbReference type="Pfam" id="PF02223">
    <property type="entry name" value="Thymidylate_kin"/>
    <property type="match status" value="1"/>
</dbReference>
<dbReference type="PANTHER" id="PTHR10344">
    <property type="entry name" value="THYMIDYLATE KINASE"/>
    <property type="match status" value="1"/>
</dbReference>
<dbReference type="HAMAP" id="MF_00165">
    <property type="entry name" value="Thymidylate_kinase"/>
    <property type="match status" value="1"/>
</dbReference>
<comment type="function">
    <text evidence="10 11">Phosphorylation of dTMP to form dTDP in both de novo and salvage pathways of dTTP synthesis.</text>
</comment>
<evidence type="ECO:0000256" key="9">
    <source>
        <dbReference type="ARBA" id="ARBA00048743"/>
    </source>
</evidence>
<dbReference type="InterPro" id="IPR039430">
    <property type="entry name" value="Thymidylate_kin-like_dom"/>
</dbReference>
<protein>
    <recommendedName>
        <fullName evidence="3 11">Thymidylate kinase</fullName>
        <ecNumber evidence="2 11">2.7.4.9</ecNumber>
    </recommendedName>
    <alternativeName>
        <fullName evidence="11">dTMP kinase</fullName>
    </alternativeName>
</protein>
<dbReference type="PROSITE" id="PS01331">
    <property type="entry name" value="THYMIDYLATE_KINASE"/>
    <property type="match status" value="1"/>
</dbReference>
<evidence type="ECO:0000256" key="2">
    <source>
        <dbReference type="ARBA" id="ARBA00012980"/>
    </source>
</evidence>
<feature type="domain" description="Thymidylate kinase-like" evidence="12">
    <location>
        <begin position="8"/>
        <end position="197"/>
    </location>
</feature>
<evidence type="ECO:0000259" key="12">
    <source>
        <dbReference type="Pfam" id="PF02223"/>
    </source>
</evidence>
<dbReference type="AlphaFoldDB" id="A0ABD5IXD7"/>
<dbReference type="CDD" id="cd01672">
    <property type="entry name" value="TMPK"/>
    <property type="match status" value="1"/>
</dbReference>
<dbReference type="GO" id="GO:0005524">
    <property type="term" value="F:ATP binding"/>
    <property type="evidence" value="ECO:0007669"/>
    <property type="project" value="UniProtKB-UniRule"/>
</dbReference>
<dbReference type="SUPFAM" id="SSF52540">
    <property type="entry name" value="P-loop containing nucleoside triphosphate hydrolases"/>
    <property type="match status" value="1"/>
</dbReference>
<organism evidence="14 16">
    <name type="scientific">Anoxybacteroides rupiense</name>
    <dbReference type="NCBI Taxonomy" id="311460"/>
    <lineage>
        <taxon>Bacteria</taxon>
        <taxon>Bacillati</taxon>
        <taxon>Bacillota</taxon>
        <taxon>Bacilli</taxon>
        <taxon>Bacillales</taxon>
        <taxon>Anoxybacillaceae</taxon>
        <taxon>Anoxybacteroides</taxon>
    </lineage>
</organism>
<evidence type="ECO:0000313" key="13">
    <source>
        <dbReference type="EMBL" id="MDE8565420.1"/>
    </source>
</evidence>
<dbReference type="GO" id="GO:0004798">
    <property type="term" value="F:dTMP kinase activity"/>
    <property type="evidence" value="ECO:0007669"/>
    <property type="project" value="UniProtKB-UniRule"/>
</dbReference>
<evidence type="ECO:0000256" key="5">
    <source>
        <dbReference type="ARBA" id="ARBA00022727"/>
    </source>
</evidence>
<dbReference type="EMBL" id="JAQOTG010000022">
    <property type="protein sequence ID" value="MDE8565420.1"/>
    <property type="molecule type" value="Genomic_DNA"/>
</dbReference>
<dbReference type="InterPro" id="IPR018095">
    <property type="entry name" value="Thymidylate_kin_CS"/>
</dbReference>
<comment type="similarity">
    <text evidence="1 11">Belongs to the thymidylate kinase family.</text>
</comment>
<evidence type="ECO:0000256" key="10">
    <source>
        <dbReference type="ARBA" id="ARBA00057735"/>
    </source>
</evidence>
<dbReference type="NCBIfam" id="TIGR00041">
    <property type="entry name" value="DTMP_kinase"/>
    <property type="match status" value="1"/>
</dbReference>
<feature type="binding site" evidence="11">
    <location>
        <begin position="10"/>
        <end position="17"/>
    </location>
    <ligand>
        <name>ATP</name>
        <dbReference type="ChEBI" id="CHEBI:30616"/>
    </ligand>
</feature>
<dbReference type="RefSeq" id="WP_066151247.1">
    <property type="nucleotide sequence ID" value="NZ_JACIDF010000015.1"/>
</dbReference>
<evidence type="ECO:0000256" key="8">
    <source>
        <dbReference type="ARBA" id="ARBA00022840"/>
    </source>
</evidence>
<evidence type="ECO:0000256" key="11">
    <source>
        <dbReference type="HAMAP-Rule" id="MF_00165"/>
    </source>
</evidence>
<keyword evidence="7 11" id="KW-0418">Kinase</keyword>
<sequence length="218" mass="24722">MVGPFFSFEGPEGAGKTTIIAMLKDFLTERGWEVVATREPGGIEIAEEIRSIILNPAYIKMDGRTEALLYAAARRQHLVEKIIPAMTSGKIVLCDRFIDSSLAYQGFARGLGMDEILSINQFAIDGYFPSLTFYFDLEPEVGLERIRKSQQREINRLDMESLSFHHKVRQGYLQLAQRFPERIVQIDASKPVDEVLADTAHIILKKLGEQEKSFDHET</sequence>
<dbReference type="Proteomes" id="UP001339962">
    <property type="component" value="Unassembled WGS sequence"/>
</dbReference>
<keyword evidence="8 11" id="KW-0067">ATP-binding</keyword>
<evidence type="ECO:0000256" key="1">
    <source>
        <dbReference type="ARBA" id="ARBA00009776"/>
    </source>
</evidence>
<dbReference type="EC" id="2.7.4.9" evidence="2 11"/>
<evidence type="ECO:0000313" key="16">
    <source>
        <dbReference type="Proteomes" id="UP001339962"/>
    </source>
</evidence>
<dbReference type="Gene3D" id="3.40.50.300">
    <property type="entry name" value="P-loop containing nucleotide triphosphate hydrolases"/>
    <property type="match status" value="1"/>
</dbReference>
<accession>A0ABD5IXD7</accession>
<dbReference type="GO" id="GO:0006235">
    <property type="term" value="P:dTTP biosynthetic process"/>
    <property type="evidence" value="ECO:0007669"/>
    <property type="project" value="UniProtKB-UniRule"/>
</dbReference>
<keyword evidence="4 11" id="KW-0808">Transferase</keyword>
<evidence type="ECO:0000313" key="15">
    <source>
        <dbReference type="Proteomes" id="UP001213979"/>
    </source>
</evidence>
<evidence type="ECO:0000313" key="14">
    <source>
        <dbReference type="EMBL" id="MED5052652.1"/>
    </source>
</evidence>
<proteinExistence type="inferred from homology"/>
<keyword evidence="15" id="KW-1185">Reference proteome</keyword>
<dbReference type="PANTHER" id="PTHR10344:SF4">
    <property type="entry name" value="UMP-CMP KINASE 2, MITOCHONDRIAL"/>
    <property type="match status" value="1"/>
</dbReference>
<keyword evidence="6 11" id="KW-0547">Nucleotide-binding</keyword>
<dbReference type="InterPro" id="IPR018094">
    <property type="entry name" value="Thymidylate_kinase"/>
</dbReference>
<keyword evidence="5 11" id="KW-0545">Nucleotide biosynthesis</keyword>
<dbReference type="Proteomes" id="UP001213979">
    <property type="component" value="Unassembled WGS sequence"/>
</dbReference>
<evidence type="ECO:0000256" key="6">
    <source>
        <dbReference type="ARBA" id="ARBA00022741"/>
    </source>
</evidence>
<comment type="catalytic activity">
    <reaction evidence="9 11">
        <text>dTMP + ATP = dTDP + ADP</text>
        <dbReference type="Rhea" id="RHEA:13517"/>
        <dbReference type="ChEBI" id="CHEBI:30616"/>
        <dbReference type="ChEBI" id="CHEBI:58369"/>
        <dbReference type="ChEBI" id="CHEBI:63528"/>
        <dbReference type="ChEBI" id="CHEBI:456216"/>
        <dbReference type="EC" id="2.7.4.9"/>
    </reaction>
</comment>
<reference evidence="14 16" key="2">
    <citation type="submission" date="2023-03" db="EMBL/GenBank/DDBJ databases">
        <title>Bacillus Genome Sequencing.</title>
        <authorList>
            <person name="Dunlap C."/>
        </authorList>
    </citation>
    <scope>NUCLEOTIDE SEQUENCE [LARGE SCALE GENOMIC DNA]</scope>
    <source>
        <strain evidence="14 16">NRS-38</strain>
    </source>
</reference>
<dbReference type="FunFam" id="3.40.50.300:FF:000225">
    <property type="entry name" value="Thymidylate kinase"/>
    <property type="match status" value="1"/>
</dbReference>
<reference evidence="13 15" key="1">
    <citation type="submission" date="2023-01" db="EMBL/GenBank/DDBJ databases">
        <title>Genome-based reclassification of Anoxybacillus geothermalis as a later heterotypic synonym of Anoxybacillus rupiensis.</title>
        <authorList>
            <person name="Inan Bektas K."/>
            <person name="Canakci S."/>
            <person name="Belduz A.A."/>
            <person name="Guler H.H."/>
        </authorList>
    </citation>
    <scope>NUCLEOTIDE SEQUENCE [LARGE SCALE GENOMIC DNA]</scope>
    <source>
        <strain evidence="13 15">DSM 17127</strain>
    </source>
</reference>
<name>A0ABD5IXD7_9BACL</name>
<comment type="caution">
    <text evidence="14">The sequence shown here is derived from an EMBL/GenBank/DDBJ whole genome shotgun (WGS) entry which is preliminary data.</text>
</comment>
<dbReference type="InterPro" id="IPR027417">
    <property type="entry name" value="P-loop_NTPase"/>
</dbReference>
<evidence type="ECO:0000256" key="4">
    <source>
        <dbReference type="ARBA" id="ARBA00022679"/>
    </source>
</evidence>
<evidence type="ECO:0000256" key="3">
    <source>
        <dbReference type="ARBA" id="ARBA00017144"/>
    </source>
</evidence>
<evidence type="ECO:0000256" key="7">
    <source>
        <dbReference type="ARBA" id="ARBA00022777"/>
    </source>
</evidence>